<evidence type="ECO:0000313" key="2">
    <source>
        <dbReference type="Proteomes" id="UP000494165"/>
    </source>
</evidence>
<accession>A0A8S1C3J0</accession>
<sequence>MYIHTLLGGKLLERIKIFVTFIGHFLYRDRESSFYSNFIICNRWLEKPKDEILRSGDSQVSKELWLVNARALVSISACLIFSTKSSLVAVQSAFWC</sequence>
<protein>
    <submittedName>
        <fullName evidence="1">Uncharacterized protein</fullName>
    </submittedName>
</protein>
<reference evidence="1 2" key="1">
    <citation type="submission" date="2020-04" db="EMBL/GenBank/DDBJ databases">
        <authorList>
            <person name="Alioto T."/>
            <person name="Alioto T."/>
            <person name="Gomez Garrido J."/>
        </authorList>
    </citation>
    <scope>NUCLEOTIDE SEQUENCE [LARGE SCALE GENOMIC DNA]</scope>
</reference>
<dbReference type="Proteomes" id="UP000494165">
    <property type="component" value="Unassembled WGS sequence"/>
</dbReference>
<proteinExistence type="predicted"/>
<organism evidence="1 2">
    <name type="scientific">Cloeon dipterum</name>
    <dbReference type="NCBI Taxonomy" id="197152"/>
    <lineage>
        <taxon>Eukaryota</taxon>
        <taxon>Metazoa</taxon>
        <taxon>Ecdysozoa</taxon>
        <taxon>Arthropoda</taxon>
        <taxon>Hexapoda</taxon>
        <taxon>Insecta</taxon>
        <taxon>Pterygota</taxon>
        <taxon>Palaeoptera</taxon>
        <taxon>Ephemeroptera</taxon>
        <taxon>Pisciforma</taxon>
        <taxon>Baetidae</taxon>
        <taxon>Cloeon</taxon>
    </lineage>
</organism>
<comment type="caution">
    <text evidence="1">The sequence shown here is derived from an EMBL/GenBank/DDBJ whole genome shotgun (WGS) entry which is preliminary data.</text>
</comment>
<keyword evidence="2" id="KW-1185">Reference proteome</keyword>
<dbReference type="AlphaFoldDB" id="A0A8S1C3J0"/>
<gene>
    <name evidence="1" type="ORF">CLODIP_2_CD16038</name>
</gene>
<name>A0A8S1C3J0_9INSE</name>
<dbReference type="EMBL" id="CADEPI010000026">
    <property type="protein sequence ID" value="CAB3366550.1"/>
    <property type="molecule type" value="Genomic_DNA"/>
</dbReference>
<evidence type="ECO:0000313" key="1">
    <source>
        <dbReference type="EMBL" id="CAB3366550.1"/>
    </source>
</evidence>